<protein>
    <recommendedName>
        <fullName evidence="7">Membrane transport protein MMPL domain-containing protein</fullName>
    </recommendedName>
</protein>
<feature type="transmembrane region" description="Helical" evidence="6">
    <location>
        <begin position="339"/>
        <end position="360"/>
    </location>
</feature>
<evidence type="ECO:0000259" key="7">
    <source>
        <dbReference type="Pfam" id="PF03176"/>
    </source>
</evidence>
<evidence type="ECO:0000313" key="8">
    <source>
        <dbReference type="EMBL" id="CAA9309436.1"/>
    </source>
</evidence>
<reference evidence="8" key="1">
    <citation type="submission" date="2020-02" db="EMBL/GenBank/DDBJ databases">
        <authorList>
            <person name="Meier V. D."/>
        </authorList>
    </citation>
    <scope>NUCLEOTIDE SEQUENCE</scope>
    <source>
        <strain evidence="8">AVDCRST_MAG89</strain>
    </source>
</reference>
<keyword evidence="4 6" id="KW-1133">Transmembrane helix</keyword>
<feature type="domain" description="Membrane transport protein MMPL" evidence="7">
    <location>
        <begin position="75"/>
        <end position="404"/>
    </location>
</feature>
<proteinExistence type="predicted"/>
<dbReference type="PANTHER" id="PTHR33406:SF13">
    <property type="entry name" value="MEMBRANE PROTEIN YDFJ"/>
    <property type="match status" value="1"/>
</dbReference>
<feature type="transmembrane region" description="Helical" evidence="6">
    <location>
        <begin position="366"/>
        <end position="390"/>
    </location>
</feature>
<dbReference type="InterPro" id="IPR050545">
    <property type="entry name" value="Mycobact_MmpL"/>
</dbReference>
<accession>A0A6J4KN41</accession>
<feature type="transmembrane region" description="Helical" evidence="6">
    <location>
        <begin position="225"/>
        <end position="246"/>
    </location>
</feature>
<organism evidence="8">
    <name type="scientific">uncultured Gemmatimonadota bacterium</name>
    <dbReference type="NCBI Taxonomy" id="203437"/>
    <lineage>
        <taxon>Bacteria</taxon>
        <taxon>Pseudomonadati</taxon>
        <taxon>Gemmatimonadota</taxon>
        <taxon>environmental samples</taxon>
    </lineage>
</organism>
<dbReference type="Pfam" id="PF03176">
    <property type="entry name" value="MMPL"/>
    <property type="match status" value="1"/>
</dbReference>
<keyword evidence="2" id="KW-1003">Cell membrane</keyword>
<gene>
    <name evidence="8" type="ORF">AVDCRST_MAG89-1017</name>
</gene>
<keyword evidence="5 6" id="KW-0472">Membrane</keyword>
<evidence type="ECO:0000256" key="1">
    <source>
        <dbReference type="ARBA" id="ARBA00004651"/>
    </source>
</evidence>
<dbReference type="InterPro" id="IPR004869">
    <property type="entry name" value="MMPL_dom"/>
</dbReference>
<dbReference type="PANTHER" id="PTHR33406">
    <property type="entry name" value="MEMBRANE PROTEIN MJ1562-RELATED"/>
    <property type="match status" value="1"/>
</dbReference>
<comment type="subcellular location">
    <subcellularLocation>
        <location evidence="1">Cell membrane</location>
        <topology evidence="1">Multi-pass membrane protein</topology>
    </subcellularLocation>
</comment>
<feature type="transmembrane region" description="Helical" evidence="6">
    <location>
        <begin position="297"/>
        <end position="319"/>
    </location>
</feature>
<name>A0A6J4KN41_9BACT</name>
<dbReference type="AlphaFoldDB" id="A0A6J4KN41"/>
<keyword evidence="3 6" id="KW-0812">Transmembrane</keyword>
<evidence type="ECO:0000256" key="2">
    <source>
        <dbReference type="ARBA" id="ARBA00022475"/>
    </source>
</evidence>
<sequence>MPGVLAALGNRIEVGRFRRRRIGAGESREGWRRWGRWVPAHPGRVLVVAGLPVLLLAWQAQRMRVELPRGDFLSPSMESAIALQELQAMGRGGVVQTIRVLLELPEGAHALRGEGWDATRQLSTRLAEDPRAARVQSVPGVLRGAAPNPNVLARLPGGVLTSFVGEEGRTTLVEVVPRQELAPPDLNQWVRELRAMDPVALTGLPGARLRVGGLPALNADYEDTLGGWFFGVVALVVLATLVALGIGFRSVLVPIKAVALNLLSVAAAFGATVLVFQDGWGPAWLAPTPPLGSLFPIVPLLVFCTVFGLSMDYEVFLVARVREARRAGLPEAEAVAEGLARTGGVITSAAAIMVAVFAAFTLGESLLIRMLGFALATAVLLDATVIRMAVGPALLRFAGRWNWWPGG</sequence>
<evidence type="ECO:0000256" key="3">
    <source>
        <dbReference type="ARBA" id="ARBA00022692"/>
    </source>
</evidence>
<evidence type="ECO:0000256" key="6">
    <source>
        <dbReference type="SAM" id="Phobius"/>
    </source>
</evidence>
<dbReference type="Gene3D" id="1.20.1640.10">
    <property type="entry name" value="Multidrug efflux transporter AcrB transmembrane domain"/>
    <property type="match status" value="1"/>
</dbReference>
<dbReference type="EMBL" id="CADCTV010000224">
    <property type="protein sequence ID" value="CAA9309436.1"/>
    <property type="molecule type" value="Genomic_DNA"/>
</dbReference>
<dbReference type="GO" id="GO:0005886">
    <property type="term" value="C:plasma membrane"/>
    <property type="evidence" value="ECO:0007669"/>
    <property type="project" value="UniProtKB-SubCell"/>
</dbReference>
<dbReference type="SUPFAM" id="SSF82866">
    <property type="entry name" value="Multidrug efflux transporter AcrB transmembrane domain"/>
    <property type="match status" value="1"/>
</dbReference>
<feature type="transmembrane region" description="Helical" evidence="6">
    <location>
        <begin position="258"/>
        <end position="277"/>
    </location>
</feature>
<evidence type="ECO:0000256" key="5">
    <source>
        <dbReference type="ARBA" id="ARBA00023136"/>
    </source>
</evidence>
<evidence type="ECO:0000256" key="4">
    <source>
        <dbReference type="ARBA" id="ARBA00022989"/>
    </source>
</evidence>